<accession>A0ABT0Q5I9</accession>
<dbReference type="SUPFAM" id="SSF48452">
    <property type="entry name" value="TPR-like"/>
    <property type="match status" value="1"/>
</dbReference>
<dbReference type="Gene3D" id="1.10.10.10">
    <property type="entry name" value="Winged helix-like DNA-binding domain superfamily/Winged helix DNA-binding domain"/>
    <property type="match status" value="1"/>
</dbReference>
<evidence type="ECO:0000313" key="2">
    <source>
        <dbReference type="EMBL" id="MCL6285108.1"/>
    </source>
</evidence>
<dbReference type="Gene3D" id="1.25.40.10">
    <property type="entry name" value="Tetratricopeptide repeat domain"/>
    <property type="match status" value="1"/>
</dbReference>
<name>A0ABT0Q5I9_9RHOB</name>
<dbReference type="Pfam" id="PF03704">
    <property type="entry name" value="BTAD"/>
    <property type="match status" value="1"/>
</dbReference>
<evidence type="ECO:0000313" key="3">
    <source>
        <dbReference type="Proteomes" id="UP001203880"/>
    </source>
</evidence>
<dbReference type="InterPro" id="IPR036388">
    <property type="entry name" value="WH-like_DNA-bd_sf"/>
</dbReference>
<dbReference type="InterPro" id="IPR005158">
    <property type="entry name" value="BTAD"/>
</dbReference>
<reference evidence="2" key="1">
    <citation type="submission" date="2022-05" db="EMBL/GenBank/DDBJ databases">
        <authorList>
            <person name="Park J.-S."/>
        </authorList>
    </citation>
    <scope>NUCLEOTIDE SEQUENCE</scope>
    <source>
        <strain evidence="2">2012CJ41-6</strain>
    </source>
</reference>
<dbReference type="SUPFAM" id="SSF46894">
    <property type="entry name" value="C-terminal effector domain of the bipartite response regulators"/>
    <property type="match status" value="1"/>
</dbReference>
<protein>
    <submittedName>
        <fullName evidence="2">Bacterial transcriptional activator domain-containing protein</fullName>
    </submittedName>
</protein>
<dbReference type="RefSeq" id="WP_249711583.1">
    <property type="nucleotide sequence ID" value="NZ_JAMFMB010000022.1"/>
</dbReference>
<dbReference type="InterPro" id="IPR051677">
    <property type="entry name" value="AfsR-DnrI-RedD_regulator"/>
</dbReference>
<proteinExistence type="predicted"/>
<organism evidence="2 3">
    <name type="scientific">Ruegeria spongiae</name>
    <dbReference type="NCBI Taxonomy" id="2942209"/>
    <lineage>
        <taxon>Bacteria</taxon>
        <taxon>Pseudomonadati</taxon>
        <taxon>Pseudomonadota</taxon>
        <taxon>Alphaproteobacteria</taxon>
        <taxon>Rhodobacterales</taxon>
        <taxon>Roseobacteraceae</taxon>
        <taxon>Ruegeria</taxon>
    </lineage>
</organism>
<comment type="caution">
    <text evidence="2">The sequence shown here is derived from an EMBL/GenBank/DDBJ whole genome shotgun (WGS) entry which is preliminary data.</text>
</comment>
<dbReference type="EMBL" id="JAMFMB010000022">
    <property type="protein sequence ID" value="MCL6285108.1"/>
    <property type="molecule type" value="Genomic_DNA"/>
</dbReference>
<sequence length="308" mass="34665">MIKIFLLGQFSVTGKGGRCADLHTRRGTELFTFLVLESGRTFHRARLAEQFWGHLPETRGRKALNTELWRITAALRAIGMDVATSLVRTQHEVGYARQPDHEVDVDHLNTAADIVAAEDPEAVSAANLERIERAVEAYRGDLLESVYSDWCLLWRESLRANFTEALEFLLLAAMGRQDWASGLRHGRTLLALDPLLEHVHRALMRCHYHAGNRPLALRQYAHCEQILREELGVAPMDETRRIQETLLAVTPRPSRAVEQRVVEAPPRQDGARRSPAQKVDLALANINTARGWLEDVSQQLRGGPSKPA</sequence>
<evidence type="ECO:0000259" key="1">
    <source>
        <dbReference type="SMART" id="SM01043"/>
    </source>
</evidence>
<gene>
    <name evidence="2" type="ORF">M3P21_16380</name>
</gene>
<dbReference type="InterPro" id="IPR011990">
    <property type="entry name" value="TPR-like_helical_dom_sf"/>
</dbReference>
<keyword evidence="3" id="KW-1185">Reference proteome</keyword>
<feature type="domain" description="Bacterial transcriptional activator" evidence="1">
    <location>
        <begin position="103"/>
        <end position="247"/>
    </location>
</feature>
<dbReference type="InterPro" id="IPR016032">
    <property type="entry name" value="Sig_transdc_resp-reg_C-effctor"/>
</dbReference>
<dbReference type="SMART" id="SM01043">
    <property type="entry name" value="BTAD"/>
    <property type="match status" value="1"/>
</dbReference>
<dbReference type="PANTHER" id="PTHR35807">
    <property type="entry name" value="TRANSCRIPTIONAL REGULATOR REDD-RELATED"/>
    <property type="match status" value="1"/>
</dbReference>
<dbReference type="Proteomes" id="UP001203880">
    <property type="component" value="Unassembled WGS sequence"/>
</dbReference>